<accession>A0ABN2WPD6</accession>
<protein>
    <submittedName>
        <fullName evidence="1">Ester cyclase</fullName>
    </submittedName>
</protein>
<name>A0ABN2WPD6_9ACTN</name>
<dbReference type="InterPro" id="IPR032710">
    <property type="entry name" value="NTF2-like_dom_sf"/>
</dbReference>
<evidence type="ECO:0000313" key="1">
    <source>
        <dbReference type="EMBL" id="GAA2096314.1"/>
    </source>
</evidence>
<dbReference type="Pfam" id="PF07366">
    <property type="entry name" value="SnoaL"/>
    <property type="match status" value="1"/>
</dbReference>
<dbReference type="RefSeq" id="WP_344552091.1">
    <property type="nucleotide sequence ID" value="NZ_BAAANS010000014.1"/>
</dbReference>
<gene>
    <name evidence="1" type="ORF">GCM10009759_25390</name>
</gene>
<dbReference type="Gene3D" id="3.10.450.50">
    <property type="match status" value="1"/>
</dbReference>
<dbReference type="SUPFAM" id="SSF54427">
    <property type="entry name" value="NTF2-like"/>
    <property type="match status" value="1"/>
</dbReference>
<reference evidence="1 2" key="1">
    <citation type="journal article" date="2019" name="Int. J. Syst. Evol. Microbiol.">
        <title>The Global Catalogue of Microorganisms (GCM) 10K type strain sequencing project: providing services to taxonomists for standard genome sequencing and annotation.</title>
        <authorList>
            <consortium name="The Broad Institute Genomics Platform"/>
            <consortium name="The Broad Institute Genome Sequencing Center for Infectious Disease"/>
            <person name="Wu L."/>
            <person name="Ma J."/>
        </authorList>
    </citation>
    <scope>NUCLEOTIDE SEQUENCE [LARGE SCALE GENOMIC DNA]</scope>
    <source>
        <strain evidence="1 2">JCM 14559</strain>
    </source>
</reference>
<dbReference type="InterPro" id="IPR009959">
    <property type="entry name" value="Cyclase_SnoaL-like"/>
</dbReference>
<keyword evidence="2" id="KW-1185">Reference proteome</keyword>
<comment type="caution">
    <text evidence="1">The sequence shown here is derived from an EMBL/GenBank/DDBJ whole genome shotgun (WGS) entry which is preliminary data.</text>
</comment>
<dbReference type="EMBL" id="BAAANS010000014">
    <property type="protein sequence ID" value="GAA2096314.1"/>
    <property type="molecule type" value="Genomic_DNA"/>
</dbReference>
<sequence>MTAHRAAESETVVRRFYQALATGETDLVDEALAPDWEAVPAMRTGGGPDGWKAGIAHLRGVFTDLAVTIEGVVVSGDGELVAVRSLARAVHTGELLGVPGTGRTVEFRASDVHRLVDGRIVTTWHLEDYFGLATQLGLTFTR</sequence>
<dbReference type="PANTHER" id="PTHR38436:SF1">
    <property type="entry name" value="ESTER CYCLASE"/>
    <property type="match status" value="1"/>
</dbReference>
<evidence type="ECO:0000313" key="2">
    <source>
        <dbReference type="Proteomes" id="UP001500897"/>
    </source>
</evidence>
<dbReference type="PANTHER" id="PTHR38436">
    <property type="entry name" value="POLYKETIDE CYCLASE SNOAL-LIKE DOMAIN"/>
    <property type="match status" value="1"/>
</dbReference>
<organism evidence="1 2">
    <name type="scientific">Kitasatospora saccharophila</name>
    <dbReference type="NCBI Taxonomy" id="407973"/>
    <lineage>
        <taxon>Bacteria</taxon>
        <taxon>Bacillati</taxon>
        <taxon>Actinomycetota</taxon>
        <taxon>Actinomycetes</taxon>
        <taxon>Kitasatosporales</taxon>
        <taxon>Streptomycetaceae</taxon>
        <taxon>Kitasatospora</taxon>
    </lineage>
</organism>
<dbReference type="Proteomes" id="UP001500897">
    <property type="component" value="Unassembled WGS sequence"/>
</dbReference>
<proteinExistence type="predicted"/>